<dbReference type="Pfam" id="PF02902">
    <property type="entry name" value="Peptidase_C48"/>
    <property type="match status" value="1"/>
</dbReference>
<feature type="domain" description="Ubiquitin-like protease family profile" evidence="5">
    <location>
        <begin position="668"/>
        <end position="892"/>
    </location>
</feature>
<reference evidence="6" key="2">
    <citation type="submission" date="2015-03" db="UniProtKB">
        <authorList>
            <consortium name="EnsemblPlants"/>
        </authorList>
    </citation>
    <scope>IDENTIFICATION</scope>
</reference>
<keyword evidence="2" id="KW-0645">Protease</keyword>
<dbReference type="InterPro" id="IPR038765">
    <property type="entry name" value="Papain-like_cys_pep_sf"/>
</dbReference>
<dbReference type="OMA" id="HIGFSAN"/>
<evidence type="ECO:0000256" key="1">
    <source>
        <dbReference type="ARBA" id="ARBA00005234"/>
    </source>
</evidence>
<dbReference type="Gramene" id="Bo5g017760.1">
    <property type="protein sequence ID" value="Bo5g017760.1"/>
    <property type="gene ID" value="Bo5g017760"/>
</dbReference>
<proteinExistence type="inferred from homology"/>
<evidence type="ECO:0000256" key="4">
    <source>
        <dbReference type="SAM" id="MobiDB-lite"/>
    </source>
</evidence>
<feature type="compositionally biased region" description="Basic and acidic residues" evidence="4">
    <location>
        <begin position="549"/>
        <end position="563"/>
    </location>
</feature>
<dbReference type="PANTHER" id="PTHR48449">
    <property type="entry name" value="DUF1985 DOMAIN-CONTAINING PROTEIN"/>
    <property type="match status" value="1"/>
</dbReference>
<evidence type="ECO:0000256" key="3">
    <source>
        <dbReference type="ARBA" id="ARBA00022801"/>
    </source>
</evidence>
<evidence type="ECO:0000313" key="6">
    <source>
        <dbReference type="EnsemblPlants" id="Bo5g017760.1"/>
    </source>
</evidence>
<dbReference type="AlphaFoldDB" id="A0A0D3C9W2"/>
<dbReference type="SUPFAM" id="SSF54001">
    <property type="entry name" value="Cysteine proteinases"/>
    <property type="match status" value="1"/>
</dbReference>
<dbReference type="InterPro" id="IPR015410">
    <property type="entry name" value="DUF1985"/>
</dbReference>
<dbReference type="Gene3D" id="3.40.395.10">
    <property type="entry name" value="Adenoviral Proteinase, Chain A"/>
    <property type="match status" value="1"/>
</dbReference>
<keyword evidence="3" id="KW-0378">Hydrolase</keyword>
<dbReference type="PANTHER" id="PTHR48449:SF2">
    <property type="entry name" value="UBIQUITIN-LIKE PROTEASE FAMILY PROFILE DOMAIN-CONTAINING PROTEIN"/>
    <property type="match status" value="1"/>
</dbReference>
<organism evidence="6 7">
    <name type="scientific">Brassica oleracea var. oleracea</name>
    <dbReference type="NCBI Taxonomy" id="109376"/>
    <lineage>
        <taxon>Eukaryota</taxon>
        <taxon>Viridiplantae</taxon>
        <taxon>Streptophyta</taxon>
        <taxon>Embryophyta</taxon>
        <taxon>Tracheophyta</taxon>
        <taxon>Spermatophyta</taxon>
        <taxon>Magnoliopsida</taxon>
        <taxon>eudicotyledons</taxon>
        <taxon>Gunneridae</taxon>
        <taxon>Pentapetalae</taxon>
        <taxon>rosids</taxon>
        <taxon>malvids</taxon>
        <taxon>Brassicales</taxon>
        <taxon>Brassicaceae</taxon>
        <taxon>Brassiceae</taxon>
        <taxon>Brassica</taxon>
    </lineage>
</organism>
<protein>
    <recommendedName>
        <fullName evidence="5">Ubiquitin-like protease family profile domain-containing protein</fullName>
    </recommendedName>
</protein>
<dbReference type="PROSITE" id="PS50600">
    <property type="entry name" value="ULP_PROTEASE"/>
    <property type="match status" value="1"/>
</dbReference>
<dbReference type="GO" id="GO:0006508">
    <property type="term" value="P:proteolysis"/>
    <property type="evidence" value="ECO:0007669"/>
    <property type="project" value="UniProtKB-KW"/>
</dbReference>
<evidence type="ECO:0000256" key="2">
    <source>
        <dbReference type="ARBA" id="ARBA00022670"/>
    </source>
</evidence>
<name>A0A0D3C9W2_BRAOL</name>
<dbReference type="eggNOG" id="ENOG502S6E9">
    <property type="taxonomic scope" value="Eukaryota"/>
</dbReference>
<dbReference type="HOGENOM" id="CLU_016248_1_0_1"/>
<keyword evidence="7" id="KW-1185">Reference proteome</keyword>
<comment type="similarity">
    <text evidence="1">Belongs to the peptidase C48 family.</text>
</comment>
<feature type="region of interest" description="Disordered" evidence="4">
    <location>
        <begin position="268"/>
        <end position="294"/>
    </location>
</feature>
<dbReference type="GO" id="GO:0008234">
    <property type="term" value="F:cysteine-type peptidase activity"/>
    <property type="evidence" value="ECO:0007669"/>
    <property type="project" value="InterPro"/>
</dbReference>
<accession>A0A0D3C9W2</accession>
<feature type="region of interest" description="Disordered" evidence="4">
    <location>
        <begin position="538"/>
        <end position="571"/>
    </location>
</feature>
<dbReference type="InterPro" id="IPR003653">
    <property type="entry name" value="Peptidase_C48_C"/>
</dbReference>
<dbReference type="Pfam" id="PF09331">
    <property type="entry name" value="DUF1985"/>
    <property type="match status" value="1"/>
</dbReference>
<evidence type="ECO:0000313" key="7">
    <source>
        <dbReference type="Proteomes" id="UP000032141"/>
    </source>
</evidence>
<sequence length="892" mass="100005">MGSPCPVSIPEASNNADDVVIPEMMFAPGEEPIGVRVLTYQSSRAINSILNVLEEDEVHKIRETTFGKLVEVAEKPGFSGRFARFLLSRQLKVRKKHEVWFRFAGNPIRFSLREFTIVTGLPCGPYPKKSKLRKKKYLTEKPYWSSLFGKLDEVSVKSAVRMLSKKTVTDKEKRIKIACLALVSSVLLSTNLKMKISKEHVEAIEDFEEFLAFPWERLAFDMLMSSIKERDEISLSQKSISLKGFVLAIQLVMVEAVPALTEVVQEGSSSFDSESDDDNEEGKHKIGKKHNLSPGHGRVVDAKAEVMYRYTFISVEVRPIISQNLERPISEESVVWADEEKDDKVDKLVQLISMGHVFNKTMFKGGEMKASTERMREELKDKKKGKRSSKPINIPSSCEHGYIAEIVMEHMEPRVATLNEKLALVTSCLKDVSAKVGCIEDTVNRVIAPVLSTFKEELVRSVADIVNQKMAAVHWKETNPIHTRPDLEQTGDVNDGGDLNAPIIRNVLADKCQESDNRTKTRDPPPAKLVAAREKLLDATSHPSLTPESNHEQRDMTAGDKSGDLSTHSPSFALGLTQEDQVGIGTLEGVHRVSIIDDIPKDSFDGGSADVEILRKSKRAKLHPSALVAGYQSGTEMRNHAMFDHIGFSANCDDILFLAKFTNLKQKLEKSLIFLTLLTEVRPLTSKVMDILVCLLRSHYEKRCSRTDAACTQFLDTRFISSLSRAYPRFKKCKTRESYTFPKGLVDIFSRINPSSPYLRLVYIPFNFDKQHWVGLCVDWIEWKITVLDCNPIFRSDDALATDLMQVAVMLPYLLVNCGGATPNDIQTPLAIYRPDSLVNNFKVPNSGLTSVLLMQSHAIGGIDSCRAISPENIDRKAQGAGVMLYEFHESF</sequence>
<evidence type="ECO:0000259" key="5">
    <source>
        <dbReference type="PROSITE" id="PS50600"/>
    </source>
</evidence>
<reference evidence="6 7" key="1">
    <citation type="journal article" date="2014" name="Genome Biol.">
        <title>Transcriptome and methylome profiling reveals relics of genome dominance in the mesopolyploid Brassica oleracea.</title>
        <authorList>
            <person name="Parkin I.A."/>
            <person name="Koh C."/>
            <person name="Tang H."/>
            <person name="Robinson S.J."/>
            <person name="Kagale S."/>
            <person name="Clarke W.E."/>
            <person name="Town C.D."/>
            <person name="Nixon J."/>
            <person name="Krishnakumar V."/>
            <person name="Bidwell S.L."/>
            <person name="Denoeud F."/>
            <person name="Belcram H."/>
            <person name="Links M.G."/>
            <person name="Just J."/>
            <person name="Clarke C."/>
            <person name="Bender T."/>
            <person name="Huebert T."/>
            <person name="Mason A.S."/>
            <person name="Pires J.C."/>
            <person name="Barker G."/>
            <person name="Moore J."/>
            <person name="Walley P.G."/>
            <person name="Manoli S."/>
            <person name="Batley J."/>
            <person name="Edwards D."/>
            <person name="Nelson M.N."/>
            <person name="Wang X."/>
            <person name="Paterson A.H."/>
            <person name="King G."/>
            <person name="Bancroft I."/>
            <person name="Chalhoub B."/>
            <person name="Sharpe A.G."/>
        </authorList>
    </citation>
    <scope>NUCLEOTIDE SEQUENCE</scope>
    <source>
        <strain evidence="6 7">cv. TO1000</strain>
    </source>
</reference>
<dbReference type="Proteomes" id="UP000032141">
    <property type="component" value="Chromosome C5"/>
</dbReference>
<dbReference type="EnsemblPlants" id="Bo5g017760.1">
    <property type="protein sequence ID" value="Bo5g017760.1"/>
    <property type="gene ID" value="Bo5g017760"/>
</dbReference>